<dbReference type="Pfam" id="PF00440">
    <property type="entry name" value="TetR_N"/>
    <property type="match status" value="1"/>
</dbReference>
<dbReference type="Gene3D" id="1.10.357.10">
    <property type="entry name" value="Tetracycline Repressor, domain 2"/>
    <property type="match status" value="1"/>
</dbReference>
<proteinExistence type="predicted"/>
<evidence type="ECO:0000256" key="3">
    <source>
        <dbReference type="PROSITE-ProRule" id="PRU00335"/>
    </source>
</evidence>
<dbReference type="InterPro" id="IPR009057">
    <property type="entry name" value="Homeodomain-like_sf"/>
</dbReference>
<evidence type="ECO:0000313" key="6">
    <source>
        <dbReference type="Proteomes" id="UP000198584"/>
    </source>
</evidence>
<dbReference type="InterPro" id="IPR001647">
    <property type="entry name" value="HTH_TetR"/>
</dbReference>
<dbReference type="PANTHER" id="PTHR43479">
    <property type="entry name" value="ACREF/ENVCD OPERON REPRESSOR-RELATED"/>
    <property type="match status" value="1"/>
</dbReference>
<protein>
    <submittedName>
        <fullName evidence="5">DNA-binding transcriptional regulator, AcrR family</fullName>
    </submittedName>
</protein>
<evidence type="ECO:0000259" key="4">
    <source>
        <dbReference type="PROSITE" id="PS50977"/>
    </source>
</evidence>
<accession>A0A1H4HHJ7</accession>
<dbReference type="OrthoDB" id="9810250at2"/>
<evidence type="ECO:0000256" key="1">
    <source>
        <dbReference type="ARBA" id="ARBA00022491"/>
    </source>
</evidence>
<dbReference type="RefSeq" id="WP_093046933.1">
    <property type="nucleotide sequence ID" value="NZ_FNQR01000030.1"/>
</dbReference>
<dbReference type="Proteomes" id="UP000198584">
    <property type="component" value="Unassembled WGS sequence"/>
</dbReference>
<dbReference type="SUPFAM" id="SSF46689">
    <property type="entry name" value="Homeodomain-like"/>
    <property type="match status" value="1"/>
</dbReference>
<sequence>MAEKTDPRILRTRKLIMDAFMSLSEKKKFKAITIKDITQEATVNRATFYYHFTDKYDLLDKVLKEDLMVNVCQEIGEHDVINAETIKSVFLTVTKFNASMSTRCPDSFAAFTDRIEHLIKEDMQQLFLTILSKQFPDQHEHSLRVAAVMLSWAIYGATEDWKKNCELPAEEYVDYVVPYIMKGTDSLTAEPI</sequence>
<feature type="domain" description="HTH tetR-type" evidence="4">
    <location>
        <begin position="10"/>
        <end position="70"/>
    </location>
</feature>
<dbReference type="STRING" id="571932.SAMN05421743_1301"/>
<keyword evidence="6" id="KW-1185">Reference proteome</keyword>
<feature type="DNA-binding region" description="H-T-H motif" evidence="3">
    <location>
        <begin position="33"/>
        <end position="52"/>
    </location>
</feature>
<evidence type="ECO:0000256" key="2">
    <source>
        <dbReference type="ARBA" id="ARBA00023125"/>
    </source>
</evidence>
<organism evidence="5 6">
    <name type="scientific">Thalassobacillus cyri</name>
    <dbReference type="NCBI Taxonomy" id="571932"/>
    <lineage>
        <taxon>Bacteria</taxon>
        <taxon>Bacillati</taxon>
        <taxon>Bacillota</taxon>
        <taxon>Bacilli</taxon>
        <taxon>Bacillales</taxon>
        <taxon>Bacillaceae</taxon>
        <taxon>Thalassobacillus</taxon>
    </lineage>
</organism>
<dbReference type="PROSITE" id="PS50977">
    <property type="entry name" value="HTH_TETR_2"/>
    <property type="match status" value="1"/>
</dbReference>
<evidence type="ECO:0000313" key="5">
    <source>
        <dbReference type="EMBL" id="SEB20910.1"/>
    </source>
</evidence>
<dbReference type="InterPro" id="IPR050624">
    <property type="entry name" value="HTH-type_Tx_Regulator"/>
</dbReference>
<keyword evidence="2 3" id="KW-0238">DNA-binding</keyword>
<dbReference type="GO" id="GO:0003677">
    <property type="term" value="F:DNA binding"/>
    <property type="evidence" value="ECO:0007669"/>
    <property type="project" value="UniProtKB-UniRule"/>
</dbReference>
<reference evidence="5 6" key="1">
    <citation type="submission" date="2016-10" db="EMBL/GenBank/DDBJ databases">
        <authorList>
            <person name="de Groot N.N."/>
        </authorList>
    </citation>
    <scope>NUCLEOTIDE SEQUENCE [LARGE SCALE GENOMIC DNA]</scope>
    <source>
        <strain evidence="5 6">CCM7597</strain>
    </source>
</reference>
<name>A0A1H4HHJ7_9BACI</name>
<dbReference type="PANTHER" id="PTHR43479:SF7">
    <property type="entry name" value="TETR-FAMILY TRANSCRIPTIONAL REGULATOR"/>
    <property type="match status" value="1"/>
</dbReference>
<keyword evidence="1" id="KW-0678">Repressor</keyword>
<dbReference type="AlphaFoldDB" id="A0A1H4HHJ7"/>
<gene>
    <name evidence="5" type="ORF">SAMN05421743_1301</name>
</gene>
<dbReference type="EMBL" id="FNQR01000030">
    <property type="protein sequence ID" value="SEB20910.1"/>
    <property type="molecule type" value="Genomic_DNA"/>
</dbReference>